<accession>A0ABY6IJX4</accession>
<keyword evidence="3" id="KW-1185">Reference proteome</keyword>
<evidence type="ECO:0000313" key="3">
    <source>
        <dbReference type="Proteomes" id="UP001163882"/>
    </source>
</evidence>
<dbReference type="CDD" id="cd06150">
    <property type="entry name" value="YjgF_YER057c_UK114_like_2"/>
    <property type="match status" value="1"/>
</dbReference>
<gene>
    <name evidence="2" type="ORF">OF122_12635</name>
</gene>
<dbReference type="PANTHER" id="PTHR47328">
    <property type="match status" value="1"/>
</dbReference>
<dbReference type="PANTHER" id="PTHR47328:SF1">
    <property type="entry name" value="RUTC FAMILY PROTEIN YOAB"/>
    <property type="match status" value="1"/>
</dbReference>
<dbReference type="EMBL" id="CP107716">
    <property type="protein sequence ID" value="UYQ70907.1"/>
    <property type="molecule type" value="Genomic_DNA"/>
</dbReference>
<sequence length="113" mass="12198">MKHLNPGKRMSGAVIANGTLYISGQVADDVNASLEEQTRQVLAKIDHYLEGGGTSRSKLAMVNIFLPNIMDFEAMNAVYDAWVDQQAAPARATIEARLANPSLRVEISAIAVV</sequence>
<dbReference type="SUPFAM" id="SSF55298">
    <property type="entry name" value="YjgF-like"/>
    <property type="match status" value="1"/>
</dbReference>
<dbReference type="PROSITE" id="PS01094">
    <property type="entry name" value="UPF0076"/>
    <property type="match status" value="1"/>
</dbReference>
<comment type="similarity">
    <text evidence="1">Belongs to the RutC family.</text>
</comment>
<dbReference type="InterPro" id="IPR035959">
    <property type="entry name" value="RutC-like_sf"/>
</dbReference>
<dbReference type="Proteomes" id="UP001163882">
    <property type="component" value="Chromosome"/>
</dbReference>
<proteinExistence type="inferred from homology"/>
<reference evidence="2" key="1">
    <citation type="submission" date="2022-10" db="EMBL/GenBank/DDBJ databases">
        <title>YIM 151497 complete genome.</title>
        <authorList>
            <person name="Chen X."/>
        </authorList>
    </citation>
    <scope>NUCLEOTIDE SEQUENCE</scope>
    <source>
        <strain evidence="2">YIM 151497</strain>
    </source>
</reference>
<protein>
    <submittedName>
        <fullName evidence="2">RidA family protein</fullName>
    </submittedName>
</protein>
<dbReference type="RefSeq" id="WP_264224585.1">
    <property type="nucleotide sequence ID" value="NZ_CP107716.1"/>
</dbReference>
<dbReference type="InterPro" id="IPR006175">
    <property type="entry name" value="YjgF/YER057c/UK114"/>
</dbReference>
<evidence type="ECO:0000256" key="1">
    <source>
        <dbReference type="ARBA" id="ARBA00010552"/>
    </source>
</evidence>
<dbReference type="Pfam" id="PF01042">
    <property type="entry name" value="Ribonuc_L-PSP"/>
    <property type="match status" value="1"/>
</dbReference>
<organism evidence="2 3">
    <name type="scientific">Pelagibacterium flavum</name>
    <dbReference type="NCBI Taxonomy" id="2984530"/>
    <lineage>
        <taxon>Bacteria</taxon>
        <taxon>Pseudomonadati</taxon>
        <taxon>Pseudomonadota</taxon>
        <taxon>Alphaproteobacteria</taxon>
        <taxon>Hyphomicrobiales</taxon>
        <taxon>Devosiaceae</taxon>
        <taxon>Pelagibacterium</taxon>
    </lineage>
</organism>
<dbReference type="Gene3D" id="3.30.1330.40">
    <property type="entry name" value="RutC-like"/>
    <property type="match status" value="1"/>
</dbReference>
<dbReference type="InterPro" id="IPR035709">
    <property type="entry name" value="YoaB-like"/>
</dbReference>
<evidence type="ECO:0000313" key="2">
    <source>
        <dbReference type="EMBL" id="UYQ70907.1"/>
    </source>
</evidence>
<name>A0ABY6IJX4_9HYPH</name>
<dbReference type="InterPro" id="IPR019897">
    <property type="entry name" value="RidA_CS"/>
</dbReference>